<dbReference type="AlphaFoldDB" id="A0A0V0RES3"/>
<dbReference type="Proteomes" id="UP000054630">
    <property type="component" value="Unassembled WGS sequence"/>
</dbReference>
<evidence type="ECO:0000313" key="1">
    <source>
        <dbReference type="EMBL" id="KRX12728.1"/>
    </source>
</evidence>
<protein>
    <submittedName>
        <fullName evidence="1">Uncharacterized protein</fullName>
    </submittedName>
</protein>
<gene>
    <name evidence="1" type="ORF">T07_12962</name>
</gene>
<evidence type="ECO:0000313" key="2">
    <source>
        <dbReference type="Proteomes" id="UP000054630"/>
    </source>
</evidence>
<reference evidence="1 2" key="1">
    <citation type="submission" date="2015-01" db="EMBL/GenBank/DDBJ databases">
        <title>Evolution of Trichinella species and genotypes.</title>
        <authorList>
            <person name="Korhonen P.K."/>
            <person name="Edoardo P."/>
            <person name="Giuseppe L.R."/>
            <person name="Gasser R.B."/>
        </authorList>
    </citation>
    <scope>NUCLEOTIDE SEQUENCE [LARGE SCALE GENOMIC DNA]</scope>
    <source>
        <strain evidence="1">ISS37</strain>
    </source>
</reference>
<keyword evidence="2" id="KW-1185">Reference proteome</keyword>
<organism evidence="1 2">
    <name type="scientific">Trichinella nelsoni</name>
    <dbReference type="NCBI Taxonomy" id="6336"/>
    <lineage>
        <taxon>Eukaryota</taxon>
        <taxon>Metazoa</taxon>
        <taxon>Ecdysozoa</taxon>
        <taxon>Nematoda</taxon>
        <taxon>Enoplea</taxon>
        <taxon>Dorylaimia</taxon>
        <taxon>Trichinellida</taxon>
        <taxon>Trichinellidae</taxon>
        <taxon>Trichinella</taxon>
    </lineage>
</organism>
<dbReference type="OrthoDB" id="10399538at2759"/>
<comment type="caution">
    <text evidence="1">The sequence shown here is derived from an EMBL/GenBank/DDBJ whole genome shotgun (WGS) entry which is preliminary data.</text>
</comment>
<name>A0A0V0RES3_9BILA</name>
<proteinExistence type="predicted"/>
<dbReference type="EMBL" id="JYDL01000281">
    <property type="protein sequence ID" value="KRX12728.1"/>
    <property type="molecule type" value="Genomic_DNA"/>
</dbReference>
<accession>A0A0V0RES3</accession>
<sequence>MLYDLFYLPPFGPTMFPLRSHCSLIGRWPRYFIGPSSLCHIAKQMNSEGKNKDTMNKRAYLLSSANARMVRNFYDATDALSNQVIV</sequence>